<name>A0A085WUA7_9BACT</name>
<evidence type="ECO:0000256" key="2">
    <source>
        <dbReference type="SAM" id="Phobius"/>
    </source>
</evidence>
<dbReference type="RefSeq" id="WP_044183032.1">
    <property type="nucleotide sequence ID" value="NZ_JMCB01000002.1"/>
</dbReference>
<protein>
    <recommendedName>
        <fullName evidence="5">Iron-regulated membrane protein</fullName>
    </recommendedName>
</protein>
<organism evidence="3 4">
    <name type="scientific">Hyalangium minutum</name>
    <dbReference type="NCBI Taxonomy" id="394096"/>
    <lineage>
        <taxon>Bacteria</taxon>
        <taxon>Pseudomonadati</taxon>
        <taxon>Myxococcota</taxon>
        <taxon>Myxococcia</taxon>
        <taxon>Myxococcales</taxon>
        <taxon>Cystobacterineae</taxon>
        <taxon>Archangiaceae</taxon>
        <taxon>Hyalangium</taxon>
    </lineage>
</organism>
<keyword evidence="2" id="KW-0812">Transmembrane</keyword>
<comment type="caution">
    <text evidence="3">The sequence shown here is derived from an EMBL/GenBank/DDBJ whole genome shotgun (WGS) entry which is preliminary data.</text>
</comment>
<dbReference type="OrthoDB" id="9816402at2"/>
<sequence length="416" mass="45356">MKSTFRTILFWMHLVSGLVAGIIIGLMSLTGAALAFEPQLEQWADREARQVQPPPSGAARLPVEELLARVRAAKPGVQPQGVTVYADPESAVLVSTGRGSGVYVDPYTGDVREQGGKGLRAFLHQMEELHRWLATSEDHRALGRGVTGVCNAAFLFLAVSGLYLWWPRRWTWKTVRPVLWFKGGLKGKARDFNWHNAAGFWAMPILVVLTASGVVMSYKAVSDLIFTLTGNEPPANSGPFGQTAVKVPEPPPGATPLGVDALFAEAQKQVPAWESISLRMGGGPRPGGQREGGPREGAPREGGPRGPQAMTFSIKEQGGWPLFASAQLSLNPFTAEVLRRETFADYNSGRQIRTWLRFLHTGQALGWAGQLVAGVASLAGAFLMWTGFTLSWRRFFRRRSTVATTEQELEQPPVVS</sequence>
<keyword evidence="4" id="KW-1185">Reference proteome</keyword>
<feature type="transmembrane region" description="Helical" evidence="2">
    <location>
        <begin position="367"/>
        <end position="390"/>
    </location>
</feature>
<dbReference type="AlphaFoldDB" id="A0A085WUA7"/>
<feature type="transmembrane region" description="Helical" evidence="2">
    <location>
        <begin position="12"/>
        <end position="36"/>
    </location>
</feature>
<dbReference type="PANTHER" id="PTHR34219:SF3">
    <property type="entry name" value="BLL7967 PROTEIN"/>
    <property type="match status" value="1"/>
</dbReference>
<feature type="compositionally biased region" description="Gly residues" evidence="1">
    <location>
        <begin position="280"/>
        <end position="291"/>
    </location>
</feature>
<evidence type="ECO:0000313" key="4">
    <source>
        <dbReference type="Proteomes" id="UP000028725"/>
    </source>
</evidence>
<keyword evidence="2" id="KW-1133">Transmembrane helix</keyword>
<feature type="transmembrane region" description="Helical" evidence="2">
    <location>
        <begin position="198"/>
        <end position="218"/>
    </location>
</feature>
<evidence type="ECO:0008006" key="5">
    <source>
        <dbReference type="Google" id="ProtNLM"/>
    </source>
</evidence>
<dbReference type="PANTHER" id="PTHR34219">
    <property type="entry name" value="IRON-REGULATED INNER MEMBRANE PROTEIN-RELATED"/>
    <property type="match status" value="1"/>
</dbReference>
<feature type="region of interest" description="Disordered" evidence="1">
    <location>
        <begin position="275"/>
        <end position="309"/>
    </location>
</feature>
<proteinExistence type="predicted"/>
<evidence type="ECO:0000256" key="1">
    <source>
        <dbReference type="SAM" id="MobiDB-lite"/>
    </source>
</evidence>
<dbReference type="EMBL" id="JMCB01000002">
    <property type="protein sequence ID" value="KFE71270.1"/>
    <property type="molecule type" value="Genomic_DNA"/>
</dbReference>
<feature type="compositionally biased region" description="Basic and acidic residues" evidence="1">
    <location>
        <begin position="292"/>
        <end position="303"/>
    </location>
</feature>
<gene>
    <name evidence="3" type="ORF">DB31_3400</name>
</gene>
<evidence type="ECO:0000313" key="3">
    <source>
        <dbReference type="EMBL" id="KFE71270.1"/>
    </source>
</evidence>
<dbReference type="Pfam" id="PF03929">
    <property type="entry name" value="PepSY_TM"/>
    <property type="match status" value="1"/>
</dbReference>
<accession>A0A085WUA7</accession>
<dbReference type="InterPro" id="IPR005625">
    <property type="entry name" value="PepSY-ass_TM"/>
</dbReference>
<reference evidence="3 4" key="1">
    <citation type="submission" date="2014-04" db="EMBL/GenBank/DDBJ databases">
        <title>Genome assembly of Hyalangium minutum DSM 14724.</title>
        <authorList>
            <person name="Sharma G."/>
            <person name="Subramanian S."/>
        </authorList>
    </citation>
    <scope>NUCLEOTIDE SEQUENCE [LARGE SCALE GENOMIC DNA]</scope>
    <source>
        <strain evidence="3 4">DSM 14724</strain>
    </source>
</reference>
<keyword evidence="2" id="KW-0472">Membrane</keyword>
<dbReference type="STRING" id="394096.DB31_3400"/>
<feature type="transmembrane region" description="Helical" evidence="2">
    <location>
        <begin position="146"/>
        <end position="166"/>
    </location>
</feature>
<dbReference type="Proteomes" id="UP000028725">
    <property type="component" value="Unassembled WGS sequence"/>
</dbReference>